<dbReference type="InterPro" id="IPR022694">
    <property type="entry name" value="3-OHacyl-CoA_DH"/>
</dbReference>
<reference evidence="7 8" key="1">
    <citation type="submission" date="2019-08" db="EMBL/GenBank/DDBJ databases">
        <title>In-depth cultivation of the pig gut microbiome towards novel bacterial diversity and tailored functional studies.</title>
        <authorList>
            <person name="Wylensek D."/>
            <person name="Hitch T.C.A."/>
            <person name="Clavel T."/>
        </authorList>
    </citation>
    <scope>NUCLEOTIDE SEQUENCE [LARGE SCALE GENOMIC DNA]</scope>
    <source>
        <strain evidence="7 8">WCA3-601-WT-6J</strain>
    </source>
</reference>
<dbReference type="GO" id="GO:0070403">
    <property type="term" value="F:NAD+ binding"/>
    <property type="evidence" value="ECO:0007669"/>
    <property type="project" value="InterPro"/>
</dbReference>
<organism evidence="7 8">
    <name type="scientific">Ruthenibacterium lactatiformans</name>
    <dbReference type="NCBI Taxonomy" id="1550024"/>
    <lineage>
        <taxon>Bacteria</taxon>
        <taxon>Bacillati</taxon>
        <taxon>Bacillota</taxon>
        <taxon>Clostridia</taxon>
        <taxon>Eubacteriales</taxon>
        <taxon>Oscillospiraceae</taxon>
        <taxon>Ruthenibacterium</taxon>
    </lineage>
</organism>
<dbReference type="Proteomes" id="UP000431913">
    <property type="component" value="Unassembled WGS sequence"/>
</dbReference>
<dbReference type="PANTHER" id="PTHR48075">
    <property type="entry name" value="3-HYDROXYACYL-COA DEHYDROGENASE FAMILY PROTEIN"/>
    <property type="match status" value="1"/>
</dbReference>
<evidence type="ECO:0000259" key="5">
    <source>
        <dbReference type="Pfam" id="PF00725"/>
    </source>
</evidence>
<dbReference type="GO" id="GO:0006631">
    <property type="term" value="P:fatty acid metabolic process"/>
    <property type="evidence" value="ECO:0007669"/>
    <property type="project" value="InterPro"/>
</dbReference>
<dbReference type="RefSeq" id="WP_154523873.1">
    <property type="nucleotide sequence ID" value="NZ_VUNJ01000022.1"/>
</dbReference>
<name>A0A6I2UCY2_9FIRM</name>
<dbReference type="PANTHER" id="PTHR48075:SF5">
    <property type="entry name" value="3-HYDROXYBUTYRYL-COA DEHYDROGENASE"/>
    <property type="match status" value="1"/>
</dbReference>
<dbReference type="SUPFAM" id="SSF48179">
    <property type="entry name" value="6-phosphogluconate dehydrogenase C-terminal domain-like"/>
    <property type="match status" value="1"/>
</dbReference>
<dbReference type="Pfam" id="PF02737">
    <property type="entry name" value="3HCDH_N"/>
    <property type="match status" value="1"/>
</dbReference>
<gene>
    <name evidence="7" type="ORF">FYJ76_15160</name>
</gene>
<dbReference type="InterPro" id="IPR006108">
    <property type="entry name" value="3HC_DH_C"/>
</dbReference>
<dbReference type="Gene3D" id="3.40.50.720">
    <property type="entry name" value="NAD(P)-binding Rossmann-like Domain"/>
    <property type="match status" value="1"/>
</dbReference>
<accession>A0A6I2UCY2</accession>
<evidence type="ECO:0000256" key="2">
    <source>
        <dbReference type="ARBA" id="ARBA00009463"/>
    </source>
</evidence>
<comment type="similarity">
    <text evidence="2">Belongs to the 3-hydroxyacyl-CoA dehydrogenase family.</text>
</comment>
<protein>
    <submittedName>
        <fullName evidence="7">3-hydroxybutyryl-CoA epimerase</fullName>
    </submittedName>
</protein>
<proteinExistence type="inferred from homology"/>
<feature type="domain" description="3-hydroxyacyl-CoA dehydrogenase C-terminal" evidence="5">
    <location>
        <begin position="190"/>
        <end position="286"/>
    </location>
</feature>
<dbReference type="InterPro" id="IPR013328">
    <property type="entry name" value="6PGD_dom2"/>
</dbReference>
<comment type="pathway">
    <text evidence="1">Lipid metabolism; butanoate metabolism.</text>
</comment>
<keyword evidence="3" id="KW-0560">Oxidoreductase</keyword>
<dbReference type="SUPFAM" id="SSF51735">
    <property type="entry name" value="NAD(P)-binding Rossmann-fold domains"/>
    <property type="match status" value="1"/>
</dbReference>
<dbReference type="InterPro" id="IPR006176">
    <property type="entry name" value="3-OHacyl-CoA_DH_NAD-bd"/>
</dbReference>
<evidence type="ECO:0000259" key="6">
    <source>
        <dbReference type="Pfam" id="PF02737"/>
    </source>
</evidence>
<dbReference type="PROSITE" id="PS51257">
    <property type="entry name" value="PROKAR_LIPOPROTEIN"/>
    <property type="match status" value="1"/>
</dbReference>
<dbReference type="PIRSF" id="PIRSF000105">
    <property type="entry name" value="HCDH"/>
    <property type="match status" value="1"/>
</dbReference>
<dbReference type="InterPro" id="IPR036291">
    <property type="entry name" value="NAD(P)-bd_dom_sf"/>
</dbReference>
<evidence type="ECO:0000256" key="3">
    <source>
        <dbReference type="ARBA" id="ARBA00023002"/>
    </source>
</evidence>
<dbReference type="AlphaFoldDB" id="A0A6I2UCY2"/>
<dbReference type="Pfam" id="PF00725">
    <property type="entry name" value="3HCDH"/>
    <property type="match status" value="1"/>
</dbReference>
<evidence type="ECO:0000313" key="7">
    <source>
        <dbReference type="EMBL" id="MST93251.1"/>
    </source>
</evidence>
<evidence type="ECO:0000256" key="4">
    <source>
        <dbReference type="PIRSR" id="PIRSR000105-1"/>
    </source>
</evidence>
<feature type="site" description="Important for catalytic activity" evidence="4">
    <location>
        <position position="141"/>
    </location>
</feature>
<feature type="domain" description="3-hydroxyacyl-CoA dehydrogenase NAD binding" evidence="6">
    <location>
        <begin position="6"/>
        <end position="183"/>
    </location>
</feature>
<evidence type="ECO:0000256" key="1">
    <source>
        <dbReference type="ARBA" id="ARBA00005086"/>
    </source>
</evidence>
<evidence type="ECO:0000313" key="8">
    <source>
        <dbReference type="Proteomes" id="UP000431913"/>
    </source>
</evidence>
<dbReference type="GO" id="GO:0016616">
    <property type="term" value="F:oxidoreductase activity, acting on the CH-OH group of donors, NAD or NADP as acceptor"/>
    <property type="evidence" value="ECO:0007669"/>
    <property type="project" value="InterPro"/>
</dbReference>
<sequence length="314" mass="34173">MERNSVLIVGSGMMGCGIACCSALAGNRTVLYDAAPDALSRAKARTGENLDELVAQGLCTRQQVADALALVETDADLEHASETAKVVIEAVFEKLELKQDIFARLDALLPVEVPLLSNTSGLRITDIAARAQHPERTLTTHFWLPANLIPLVEVVIGDHSDPALAQTVSAMLKDWGKAPVIVKRDLPGQLANRILQAVIREAVNIVEMGLASAEDVDTAVKMGMALRFPVWGPLEHVDAVGLDICGPVQDTVLPEISARQTASPMFKELMDTGNMGYKTGRGFYDWSQKDMDALVKRRNDFIIHSLKKIREPNK</sequence>
<dbReference type="InterPro" id="IPR008927">
    <property type="entry name" value="6-PGluconate_DH-like_C_sf"/>
</dbReference>
<dbReference type="EMBL" id="VUNJ01000022">
    <property type="protein sequence ID" value="MST93251.1"/>
    <property type="molecule type" value="Genomic_DNA"/>
</dbReference>
<comment type="caution">
    <text evidence="7">The sequence shown here is derived from an EMBL/GenBank/DDBJ whole genome shotgun (WGS) entry which is preliminary data.</text>
</comment>
<dbReference type="Gene3D" id="1.10.1040.10">
    <property type="entry name" value="N-(1-d-carboxylethyl)-l-norvaline Dehydrogenase, domain 2"/>
    <property type="match status" value="1"/>
</dbReference>